<sequence length="39" mass="4279">MWQPPTFNWVKCNCDGASLGNPGLSSYGGIFRNSEALFL</sequence>
<dbReference type="SUPFAM" id="SSF53098">
    <property type="entry name" value="Ribonuclease H-like"/>
    <property type="match status" value="1"/>
</dbReference>
<keyword evidence="2" id="KW-1185">Reference proteome</keyword>
<feature type="non-terminal residue" evidence="1">
    <location>
        <position position="39"/>
    </location>
</feature>
<evidence type="ECO:0000313" key="2">
    <source>
        <dbReference type="Proteomes" id="UP000265520"/>
    </source>
</evidence>
<dbReference type="InterPro" id="IPR012337">
    <property type="entry name" value="RNaseH-like_sf"/>
</dbReference>
<organism evidence="1 2">
    <name type="scientific">Trifolium medium</name>
    <dbReference type="NCBI Taxonomy" id="97028"/>
    <lineage>
        <taxon>Eukaryota</taxon>
        <taxon>Viridiplantae</taxon>
        <taxon>Streptophyta</taxon>
        <taxon>Embryophyta</taxon>
        <taxon>Tracheophyta</taxon>
        <taxon>Spermatophyta</taxon>
        <taxon>Magnoliopsida</taxon>
        <taxon>eudicotyledons</taxon>
        <taxon>Gunneridae</taxon>
        <taxon>Pentapetalae</taxon>
        <taxon>rosids</taxon>
        <taxon>fabids</taxon>
        <taxon>Fabales</taxon>
        <taxon>Fabaceae</taxon>
        <taxon>Papilionoideae</taxon>
        <taxon>50 kb inversion clade</taxon>
        <taxon>NPAAA clade</taxon>
        <taxon>Hologalegina</taxon>
        <taxon>IRL clade</taxon>
        <taxon>Trifolieae</taxon>
        <taxon>Trifolium</taxon>
    </lineage>
</organism>
<protein>
    <submittedName>
        <fullName evidence="1">Ribonuclease H protein</fullName>
    </submittedName>
</protein>
<comment type="caution">
    <text evidence="1">The sequence shown here is derived from an EMBL/GenBank/DDBJ whole genome shotgun (WGS) entry which is preliminary data.</text>
</comment>
<dbReference type="AlphaFoldDB" id="A0A392V2N8"/>
<reference evidence="1 2" key="1">
    <citation type="journal article" date="2018" name="Front. Plant Sci.">
        <title>Red Clover (Trifolium pratense) and Zigzag Clover (T. medium) - A Picture of Genomic Similarities and Differences.</title>
        <authorList>
            <person name="Dluhosova J."/>
            <person name="Istvanek J."/>
            <person name="Nedelnik J."/>
            <person name="Repkova J."/>
        </authorList>
    </citation>
    <scope>NUCLEOTIDE SEQUENCE [LARGE SCALE GENOMIC DNA]</scope>
    <source>
        <strain evidence="2">cv. 10/8</strain>
        <tissue evidence="1">Leaf</tissue>
    </source>
</reference>
<proteinExistence type="predicted"/>
<accession>A0A392V2N8</accession>
<dbReference type="Proteomes" id="UP000265520">
    <property type="component" value="Unassembled WGS sequence"/>
</dbReference>
<evidence type="ECO:0000313" key="1">
    <source>
        <dbReference type="EMBL" id="MCI80670.1"/>
    </source>
</evidence>
<name>A0A392V2N8_9FABA</name>
<dbReference type="EMBL" id="LXQA011000636">
    <property type="protein sequence ID" value="MCI80670.1"/>
    <property type="molecule type" value="Genomic_DNA"/>
</dbReference>